<keyword evidence="3" id="KW-0808">Transferase</keyword>
<dbReference type="EMBL" id="JACGWL010000009">
    <property type="protein sequence ID" value="KAK4394583.1"/>
    <property type="molecule type" value="Genomic_DNA"/>
</dbReference>
<evidence type="ECO:0000256" key="1">
    <source>
        <dbReference type="PIRSR" id="PIRSR600101-1"/>
    </source>
</evidence>
<feature type="binding site" evidence="2">
    <location>
        <begin position="456"/>
        <end position="457"/>
    </location>
    <ligand>
        <name>L-glutamate</name>
        <dbReference type="ChEBI" id="CHEBI:29985"/>
    </ligand>
</feature>
<dbReference type="SUPFAM" id="SSF56235">
    <property type="entry name" value="N-terminal nucleophile aminohydrolases (Ntn hydrolases)"/>
    <property type="match status" value="1"/>
</dbReference>
<dbReference type="InterPro" id="IPR043137">
    <property type="entry name" value="GGT_ssub_C"/>
</dbReference>
<feature type="binding site" evidence="2">
    <location>
        <position position="478"/>
    </location>
    <ligand>
        <name>L-glutamate</name>
        <dbReference type="ChEBI" id="CHEBI:29985"/>
    </ligand>
</feature>
<sequence length="586" mass="63424">MFLPVCPVSGHSLAVIVLSLLSLALFLNSSSAARGERVKANNGVVATDETECSKIGRDMLRQGGHAVDAAVASTLCIGVLRPADSGLGGGGFILVRSYKGEAKVFDMREMAPGRASKGQMMLYCLDICWTCSKMNATEWKHSPLSIAVPGQLAGLYTAHQQYGKLSWKSLVKPAENLARKGFKVSRSLFQKMANARSMIMADKEIQRIFAPNGTLLIEGQTLRLKKLADTLAAIAKDGMSIFYNGSIAQGLADDITRVGGIVTKEDLQKYRVIVREPLVAHVLGCKMVTVPPPASGGAVVILILKALSMYNMTGVTTALQVHRTVEALKYALALRMNLGDPGFVDVSTTLKSMISNNTAENLRKLIDDKKTFDPPHYGSKWSQLNDHGTSHICIIDRQRNVVTMTTSINTHFGSRFMSPSTGIFLNNQMHDFSIPTSKVRPGAPANYVSPFKRPLSSMAPAILEKGGRVRVVVGSAGGLLIPDAVSHVLINFFILKTIIQCCQSSKILPQALSQCALHENYSSSVGDRYAFSLRTLNELKRKGHQLRRAASVMTVCQFVVQVLKGKNSGQLIAVSDPRKGGFPAGY</sequence>
<comment type="catalytic activity">
    <reaction evidence="3">
        <text>an S-substituted glutathione + H2O = an S-substituted L-cysteinylglycine + L-glutamate</text>
        <dbReference type="Rhea" id="RHEA:59468"/>
        <dbReference type="ChEBI" id="CHEBI:15377"/>
        <dbReference type="ChEBI" id="CHEBI:29985"/>
        <dbReference type="ChEBI" id="CHEBI:90779"/>
        <dbReference type="ChEBI" id="CHEBI:143103"/>
        <dbReference type="EC" id="3.4.19.13"/>
    </reaction>
</comment>
<comment type="pathway">
    <text evidence="3">Sulfur metabolism; glutathione metabolism.</text>
</comment>
<gene>
    <name evidence="5" type="ORF">Sango_1612600</name>
</gene>
<proteinExistence type="predicted"/>
<feature type="signal peptide" evidence="4">
    <location>
        <begin position="1"/>
        <end position="32"/>
    </location>
</feature>
<comment type="caution">
    <text evidence="5">The sequence shown here is derived from an EMBL/GenBank/DDBJ whole genome shotgun (WGS) entry which is preliminary data.</text>
</comment>
<evidence type="ECO:0000313" key="5">
    <source>
        <dbReference type="EMBL" id="KAK4394583.1"/>
    </source>
</evidence>
<dbReference type="InterPro" id="IPR029055">
    <property type="entry name" value="Ntn_hydrolases_N"/>
</dbReference>
<dbReference type="Proteomes" id="UP001289374">
    <property type="component" value="Unassembled WGS sequence"/>
</dbReference>
<reference evidence="5" key="1">
    <citation type="submission" date="2020-06" db="EMBL/GenBank/DDBJ databases">
        <authorList>
            <person name="Li T."/>
            <person name="Hu X."/>
            <person name="Zhang T."/>
            <person name="Song X."/>
            <person name="Zhang H."/>
            <person name="Dai N."/>
            <person name="Sheng W."/>
            <person name="Hou X."/>
            <person name="Wei L."/>
        </authorList>
    </citation>
    <scope>NUCLEOTIDE SEQUENCE</scope>
    <source>
        <strain evidence="5">K16</strain>
        <tissue evidence="5">Leaf</tissue>
    </source>
</reference>
<organism evidence="5 6">
    <name type="scientific">Sesamum angolense</name>
    <dbReference type="NCBI Taxonomy" id="2727404"/>
    <lineage>
        <taxon>Eukaryota</taxon>
        <taxon>Viridiplantae</taxon>
        <taxon>Streptophyta</taxon>
        <taxon>Embryophyta</taxon>
        <taxon>Tracheophyta</taxon>
        <taxon>Spermatophyta</taxon>
        <taxon>Magnoliopsida</taxon>
        <taxon>eudicotyledons</taxon>
        <taxon>Gunneridae</taxon>
        <taxon>Pentapetalae</taxon>
        <taxon>asterids</taxon>
        <taxon>lamiids</taxon>
        <taxon>Lamiales</taxon>
        <taxon>Pedaliaceae</taxon>
        <taxon>Sesamum</taxon>
    </lineage>
</organism>
<dbReference type="GO" id="GO:0005886">
    <property type="term" value="C:plasma membrane"/>
    <property type="evidence" value="ECO:0007669"/>
    <property type="project" value="TreeGrafter"/>
</dbReference>
<dbReference type="PRINTS" id="PR01210">
    <property type="entry name" value="GGTRANSPTASE"/>
</dbReference>
<name>A0AAE1WJE8_9LAMI</name>
<protein>
    <recommendedName>
        <fullName evidence="3">Glutathione hydrolase</fullName>
        <ecNumber evidence="3">2.3.2.2</ecNumber>
        <ecNumber evidence="3">3.4.19.13</ecNumber>
    </recommendedName>
    <alternativeName>
        <fullName evidence="3">Gamma-glutamyltransferase</fullName>
    </alternativeName>
    <alternativeName>
        <fullName evidence="3">Gamma-glutamyltranspeptidase</fullName>
    </alternativeName>
</protein>
<dbReference type="PANTHER" id="PTHR11686">
    <property type="entry name" value="GAMMA GLUTAMYL TRANSPEPTIDASE"/>
    <property type="match status" value="1"/>
</dbReference>
<dbReference type="FunFam" id="1.10.246.130:FF:000001">
    <property type="entry name" value="Gamma-glutamyltransferase 5 isoform 1"/>
    <property type="match status" value="1"/>
</dbReference>
<dbReference type="NCBIfam" id="TIGR00066">
    <property type="entry name" value="g_glut_trans"/>
    <property type="match status" value="1"/>
</dbReference>
<keyword evidence="3 5" id="KW-0378">Hydrolase</keyword>
<dbReference type="PANTHER" id="PTHR11686:SF34">
    <property type="entry name" value="GLUTATHIONE HYDROLASE 1-RELATED"/>
    <property type="match status" value="1"/>
</dbReference>
<feature type="binding site" evidence="2">
    <location>
        <begin position="407"/>
        <end position="409"/>
    </location>
    <ligand>
        <name>L-glutamate</name>
        <dbReference type="ChEBI" id="CHEBI:29985"/>
    </ligand>
</feature>
<feature type="active site" description="Nucleophile" evidence="1">
    <location>
        <position position="389"/>
    </location>
</feature>
<dbReference type="GO" id="GO:0006751">
    <property type="term" value="P:glutathione catabolic process"/>
    <property type="evidence" value="ECO:0007669"/>
    <property type="project" value="UniProtKB-UniRule"/>
</dbReference>
<keyword evidence="4" id="KW-0732">Signal</keyword>
<dbReference type="InterPro" id="IPR043138">
    <property type="entry name" value="GGT_lsub"/>
</dbReference>
<feature type="binding site" evidence="2">
    <location>
        <position position="431"/>
    </location>
    <ligand>
        <name>L-glutamate</name>
        <dbReference type="ChEBI" id="CHEBI:29985"/>
    </ligand>
</feature>
<dbReference type="Gene3D" id="3.60.20.40">
    <property type="match status" value="1"/>
</dbReference>
<dbReference type="InterPro" id="IPR000101">
    <property type="entry name" value="GGT_peptidase"/>
</dbReference>
<accession>A0AAE1WJE8</accession>
<keyword evidence="6" id="KW-1185">Reference proteome</keyword>
<dbReference type="Gene3D" id="1.10.246.130">
    <property type="match status" value="1"/>
</dbReference>
<dbReference type="AlphaFoldDB" id="A0AAE1WJE8"/>
<comment type="catalytic activity">
    <reaction evidence="3">
        <text>an N-terminal (5-L-glutamyl)-[peptide] + an alpha-amino acid = 5-L-glutamyl amino acid + an N-terminal L-alpha-aminoacyl-[peptide]</text>
        <dbReference type="Rhea" id="RHEA:23904"/>
        <dbReference type="Rhea" id="RHEA-COMP:9780"/>
        <dbReference type="Rhea" id="RHEA-COMP:9795"/>
        <dbReference type="ChEBI" id="CHEBI:77644"/>
        <dbReference type="ChEBI" id="CHEBI:78597"/>
        <dbReference type="ChEBI" id="CHEBI:78599"/>
        <dbReference type="ChEBI" id="CHEBI:78608"/>
        <dbReference type="EC" id="2.3.2.2"/>
    </reaction>
</comment>
<comment type="function">
    <text evidence="3">Cleaves the gamma-glutamyl peptide bond of glutathione and glutathione conjugates.</text>
</comment>
<evidence type="ECO:0000256" key="4">
    <source>
        <dbReference type="SAM" id="SignalP"/>
    </source>
</evidence>
<keyword evidence="3" id="KW-0012">Acyltransferase</keyword>
<comment type="catalytic activity">
    <reaction evidence="3">
        <text>glutathione + H2O = L-cysteinylglycine + L-glutamate</text>
        <dbReference type="Rhea" id="RHEA:28807"/>
        <dbReference type="ChEBI" id="CHEBI:15377"/>
        <dbReference type="ChEBI" id="CHEBI:29985"/>
        <dbReference type="ChEBI" id="CHEBI:57925"/>
        <dbReference type="ChEBI" id="CHEBI:61694"/>
        <dbReference type="EC" id="3.4.19.13"/>
    </reaction>
</comment>
<dbReference type="GO" id="GO:0036374">
    <property type="term" value="F:glutathione hydrolase activity"/>
    <property type="evidence" value="ECO:0007669"/>
    <property type="project" value="UniProtKB-UniRule"/>
</dbReference>
<evidence type="ECO:0000256" key="3">
    <source>
        <dbReference type="RuleBase" id="RU368068"/>
    </source>
</evidence>
<evidence type="ECO:0000256" key="2">
    <source>
        <dbReference type="PIRSR" id="PIRSR600101-2"/>
    </source>
</evidence>
<reference evidence="5" key="2">
    <citation type="journal article" date="2024" name="Plant">
        <title>Genomic evolution and insights into agronomic trait innovations of Sesamum species.</title>
        <authorList>
            <person name="Miao H."/>
            <person name="Wang L."/>
            <person name="Qu L."/>
            <person name="Liu H."/>
            <person name="Sun Y."/>
            <person name="Le M."/>
            <person name="Wang Q."/>
            <person name="Wei S."/>
            <person name="Zheng Y."/>
            <person name="Lin W."/>
            <person name="Duan Y."/>
            <person name="Cao H."/>
            <person name="Xiong S."/>
            <person name="Wang X."/>
            <person name="Wei L."/>
            <person name="Li C."/>
            <person name="Ma Q."/>
            <person name="Ju M."/>
            <person name="Zhao R."/>
            <person name="Li G."/>
            <person name="Mu C."/>
            <person name="Tian Q."/>
            <person name="Mei H."/>
            <person name="Zhang T."/>
            <person name="Gao T."/>
            <person name="Zhang H."/>
        </authorList>
    </citation>
    <scope>NUCLEOTIDE SEQUENCE</scope>
    <source>
        <strain evidence="5">K16</strain>
    </source>
</reference>
<feature type="binding site" evidence="2">
    <location>
        <position position="108"/>
    </location>
    <ligand>
        <name>L-glutamate</name>
        <dbReference type="ChEBI" id="CHEBI:29985"/>
    </ligand>
</feature>
<dbReference type="EC" id="2.3.2.2" evidence="3"/>
<dbReference type="EC" id="3.4.19.13" evidence="3"/>
<dbReference type="GO" id="GO:0103068">
    <property type="term" value="F:leukotriene C4 gamma-glutamyl transferase activity"/>
    <property type="evidence" value="ECO:0007669"/>
    <property type="project" value="UniProtKB-EC"/>
</dbReference>
<evidence type="ECO:0000313" key="6">
    <source>
        <dbReference type="Proteomes" id="UP001289374"/>
    </source>
</evidence>
<dbReference type="Pfam" id="PF01019">
    <property type="entry name" value="G_glu_transpept"/>
    <property type="match status" value="1"/>
</dbReference>
<feature type="chain" id="PRO_5041989724" description="Glutathione hydrolase" evidence="4">
    <location>
        <begin position="33"/>
        <end position="586"/>
    </location>
</feature>